<dbReference type="GO" id="GO:0048646">
    <property type="term" value="P:anatomical structure formation involved in morphogenesis"/>
    <property type="evidence" value="ECO:0007669"/>
    <property type="project" value="UniProtKB-ARBA"/>
</dbReference>
<name>A0A9P0AVW0_BRAAE</name>
<keyword evidence="6 8" id="KW-0539">Nucleus</keyword>
<dbReference type="GO" id="GO:0000987">
    <property type="term" value="F:cis-regulatory region sequence-specific DNA binding"/>
    <property type="evidence" value="ECO:0007669"/>
    <property type="project" value="UniProtKB-ARBA"/>
</dbReference>
<dbReference type="InterPro" id="IPR009057">
    <property type="entry name" value="Homeodomain-like_sf"/>
</dbReference>
<dbReference type="InterPro" id="IPR050224">
    <property type="entry name" value="TALE_homeobox"/>
</dbReference>
<feature type="domain" description="Homeobox" evidence="9">
    <location>
        <begin position="33"/>
        <end position="67"/>
    </location>
</feature>
<dbReference type="Proteomes" id="UP001154078">
    <property type="component" value="Chromosome 11"/>
</dbReference>
<evidence type="ECO:0000313" key="11">
    <source>
        <dbReference type="Proteomes" id="UP001154078"/>
    </source>
</evidence>
<proteinExistence type="inferred from homology"/>
<evidence type="ECO:0000256" key="3">
    <source>
        <dbReference type="ARBA" id="ARBA00023125"/>
    </source>
</evidence>
<sequence length="104" mass="12127">MEQPNPLQVHQKLPRFSVDILRIWLSEHVHHAFPTAAQKLTLSQEANLTVLQVDNWFVNARRRILPEMISRKAKDYAVYRRCQLDVANSGEVENLELNVFFGDN</sequence>
<accession>A0A9P0AVW0</accession>
<dbReference type="GO" id="GO:0005634">
    <property type="term" value="C:nucleus"/>
    <property type="evidence" value="ECO:0007669"/>
    <property type="project" value="UniProtKB-SubCell"/>
</dbReference>
<organism evidence="10 11">
    <name type="scientific">Brassicogethes aeneus</name>
    <name type="common">Rape pollen beetle</name>
    <name type="synonym">Meligethes aeneus</name>
    <dbReference type="NCBI Taxonomy" id="1431903"/>
    <lineage>
        <taxon>Eukaryota</taxon>
        <taxon>Metazoa</taxon>
        <taxon>Ecdysozoa</taxon>
        <taxon>Arthropoda</taxon>
        <taxon>Hexapoda</taxon>
        <taxon>Insecta</taxon>
        <taxon>Pterygota</taxon>
        <taxon>Neoptera</taxon>
        <taxon>Endopterygota</taxon>
        <taxon>Coleoptera</taxon>
        <taxon>Polyphaga</taxon>
        <taxon>Cucujiformia</taxon>
        <taxon>Nitidulidae</taxon>
        <taxon>Meligethinae</taxon>
        <taxon>Brassicogethes</taxon>
    </lineage>
</organism>
<keyword evidence="5" id="KW-0804">Transcription</keyword>
<evidence type="ECO:0000256" key="7">
    <source>
        <dbReference type="ARBA" id="ARBA00038021"/>
    </source>
</evidence>
<evidence type="ECO:0000259" key="9">
    <source>
        <dbReference type="PROSITE" id="PS50071"/>
    </source>
</evidence>
<dbReference type="SUPFAM" id="SSF46689">
    <property type="entry name" value="Homeodomain-like"/>
    <property type="match status" value="1"/>
</dbReference>
<dbReference type="FunFam" id="1.10.10.60:FF:000059">
    <property type="entry name" value="TGFB-induced factor homeobox 1"/>
    <property type="match status" value="1"/>
</dbReference>
<protein>
    <recommendedName>
        <fullName evidence="9">Homeobox domain-containing protein</fullName>
    </recommendedName>
</protein>
<comment type="similarity">
    <text evidence="7">Belongs to the TALE/TGIF homeobox family.</text>
</comment>
<evidence type="ECO:0000256" key="2">
    <source>
        <dbReference type="ARBA" id="ARBA00023015"/>
    </source>
</evidence>
<dbReference type="GO" id="GO:0009887">
    <property type="term" value="P:animal organ morphogenesis"/>
    <property type="evidence" value="ECO:0007669"/>
    <property type="project" value="UniProtKB-ARBA"/>
</dbReference>
<evidence type="ECO:0000256" key="1">
    <source>
        <dbReference type="ARBA" id="ARBA00004123"/>
    </source>
</evidence>
<comment type="subcellular location">
    <subcellularLocation>
        <location evidence="1 8">Nucleus</location>
    </subcellularLocation>
</comment>
<dbReference type="CDD" id="cd00086">
    <property type="entry name" value="homeodomain"/>
    <property type="match status" value="1"/>
</dbReference>
<keyword evidence="11" id="KW-1185">Reference proteome</keyword>
<keyword evidence="4 8" id="KW-0371">Homeobox</keyword>
<dbReference type="EMBL" id="OV121142">
    <property type="protein sequence ID" value="CAH0549661.1"/>
    <property type="molecule type" value="Genomic_DNA"/>
</dbReference>
<dbReference type="PANTHER" id="PTHR11850">
    <property type="entry name" value="HOMEOBOX PROTEIN TRANSCRIPTION FACTORS"/>
    <property type="match status" value="1"/>
</dbReference>
<dbReference type="InterPro" id="IPR001356">
    <property type="entry name" value="HD"/>
</dbReference>
<gene>
    <name evidence="10" type="ORF">MELIAE_LOCUS2744</name>
</gene>
<dbReference type="Pfam" id="PF05920">
    <property type="entry name" value="Homeobox_KN"/>
    <property type="match status" value="1"/>
</dbReference>
<evidence type="ECO:0000313" key="10">
    <source>
        <dbReference type="EMBL" id="CAH0549661.1"/>
    </source>
</evidence>
<evidence type="ECO:0000256" key="8">
    <source>
        <dbReference type="PROSITE-ProRule" id="PRU00108"/>
    </source>
</evidence>
<dbReference type="PROSITE" id="PS50071">
    <property type="entry name" value="HOMEOBOX_2"/>
    <property type="match status" value="1"/>
</dbReference>
<dbReference type="OrthoDB" id="10056939at2759"/>
<dbReference type="SMART" id="SM00389">
    <property type="entry name" value="HOX"/>
    <property type="match status" value="1"/>
</dbReference>
<dbReference type="InterPro" id="IPR008422">
    <property type="entry name" value="KN_HD"/>
</dbReference>
<dbReference type="GO" id="GO:0001654">
    <property type="term" value="P:eye development"/>
    <property type="evidence" value="ECO:0007669"/>
    <property type="project" value="UniProtKB-ARBA"/>
</dbReference>
<dbReference type="Gene3D" id="1.10.10.60">
    <property type="entry name" value="Homeodomain-like"/>
    <property type="match status" value="1"/>
</dbReference>
<keyword evidence="3 8" id="KW-0238">DNA-binding</keyword>
<keyword evidence="2" id="KW-0805">Transcription regulation</keyword>
<evidence type="ECO:0000256" key="5">
    <source>
        <dbReference type="ARBA" id="ARBA00023163"/>
    </source>
</evidence>
<feature type="DNA-binding region" description="Homeobox" evidence="8">
    <location>
        <begin position="35"/>
        <end position="68"/>
    </location>
</feature>
<reference evidence="10" key="1">
    <citation type="submission" date="2021-12" db="EMBL/GenBank/DDBJ databases">
        <authorList>
            <person name="King R."/>
        </authorList>
    </citation>
    <scope>NUCLEOTIDE SEQUENCE</scope>
</reference>
<evidence type="ECO:0000256" key="6">
    <source>
        <dbReference type="ARBA" id="ARBA00023242"/>
    </source>
</evidence>
<dbReference type="AlphaFoldDB" id="A0A9P0AVW0"/>
<dbReference type="GO" id="GO:0006355">
    <property type="term" value="P:regulation of DNA-templated transcription"/>
    <property type="evidence" value="ECO:0007669"/>
    <property type="project" value="InterPro"/>
</dbReference>
<evidence type="ECO:0000256" key="4">
    <source>
        <dbReference type="ARBA" id="ARBA00023155"/>
    </source>
</evidence>